<sequence>MTLLKGLLGFLGLKPRTAPAAAPRPTATAPTTTKVADTVVAEPARERIRLPSKIDDLMDFGLARHSPNKHWSVGYWDPGPDASQKRQRTVSLRDNMTGGIVTMVNNLERPFSVDVSDTGVFGVNDAGQTSALSAKLMIFDPTGKPEYRRVYNANLAGFSISPCGRYVASQTCNSANEDSFILEIHDVAQQRVLASCTPVAGWSSEYTFEIEGGELKRVFAKINHLGWFAYSPTGEFLDAKKFMAARLTKGDPWTRIRAAGELVEMDGSDKALERAFGVVDATISAFQSGQDGRWLAGGYRLKGELLEKMNKPTEAIEAYRAALGLDSKIGVKKRLAAMEKAASHKLSIDMEAEQRTESASRSSRPKP</sequence>
<dbReference type="Proteomes" id="UP001304467">
    <property type="component" value="Unassembled WGS sequence"/>
</dbReference>
<protein>
    <recommendedName>
        <fullName evidence="4">Tetratricopeptide repeat protein</fullName>
    </recommendedName>
</protein>
<accession>A0ABU5WKQ5</accession>
<name>A0ABU5WKQ5_9BURK</name>
<dbReference type="SMART" id="SM00028">
    <property type="entry name" value="TPR"/>
    <property type="match status" value="1"/>
</dbReference>
<reference evidence="2 3" key="1">
    <citation type="journal article" date="2023" name="Front. Microbiol.">
        <title>Genomic analyses of Burkholderia respiratory isolates indicates two evolutionarily distinct B. anthina clades.</title>
        <authorList>
            <person name="Pham A."/>
            <person name="Volmer J.G."/>
            <person name="Chambers D.C."/>
            <person name="Smith D.J."/>
            <person name="Reid D.W."/>
            <person name="Burr L."/>
            <person name="Wells T.J."/>
        </authorList>
    </citation>
    <scope>NUCLEOTIDE SEQUENCE [LARGE SCALE GENOMIC DNA]</scope>
    <source>
        <strain evidence="2 3">BCCIQ07A</strain>
    </source>
</reference>
<feature type="region of interest" description="Disordered" evidence="1">
    <location>
        <begin position="347"/>
        <end position="367"/>
    </location>
</feature>
<proteinExistence type="predicted"/>
<evidence type="ECO:0008006" key="4">
    <source>
        <dbReference type="Google" id="ProtNLM"/>
    </source>
</evidence>
<keyword evidence="3" id="KW-1185">Reference proteome</keyword>
<dbReference type="EMBL" id="JAWRLE010000014">
    <property type="protein sequence ID" value="MEB2579542.1"/>
    <property type="molecule type" value="Genomic_DNA"/>
</dbReference>
<dbReference type="RefSeq" id="WP_143328741.1">
    <property type="nucleotide sequence ID" value="NZ_JAWRKY010000014.1"/>
</dbReference>
<gene>
    <name evidence="2" type="ORF">SB593_11305</name>
</gene>
<evidence type="ECO:0000313" key="2">
    <source>
        <dbReference type="EMBL" id="MEB2579542.1"/>
    </source>
</evidence>
<comment type="caution">
    <text evidence="2">The sequence shown here is derived from an EMBL/GenBank/DDBJ whole genome shotgun (WGS) entry which is preliminary data.</text>
</comment>
<organism evidence="2 3">
    <name type="scientific">Burkholderia anthinoferrum</name>
    <dbReference type="NCBI Taxonomy" id="3090833"/>
    <lineage>
        <taxon>Bacteria</taxon>
        <taxon>Pseudomonadati</taxon>
        <taxon>Pseudomonadota</taxon>
        <taxon>Betaproteobacteria</taxon>
        <taxon>Burkholderiales</taxon>
        <taxon>Burkholderiaceae</taxon>
        <taxon>Burkholderia</taxon>
    </lineage>
</organism>
<dbReference type="InterPro" id="IPR019734">
    <property type="entry name" value="TPR_rpt"/>
</dbReference>
<evidence type="ECO:0000256" key="1">
    <source>
        <dbReference type="SAM" id="MobiDB-lite"/>
    </source>
</evidence>
<feature type="compositionally biased region" description="Basic and acidic residues" evidence="1">
    <location>
        <begin position="347"/>
        <end position="358"/>
    </location>
</feature>
<evidence type="ECO:0000313" key="3">
    <source>
        <dbReference type="Proteomes" id="UP001304467"/>
    </source>
</evidence>